<gene>
    <name evidence="1" type="ORF">HMPREF1981_01645</name>
</gene>
<dbReference type="HOGENOM" id="CLU_3164826_0_0_10"/>
<dbReference type="Proteomes" id="UP000016496">
    <property type="component" value="Unassembled WGS sequence"/>
</dbReference>
<sequence length="47" mass="5586">MNNCRLAVIDLDGERIYNGWWRLGCVDEILYYTVVNKNCKDASWYLV</sequence>
<protein>
    <submittedName>
        <fullName evidence="1">Uncharacterized protein</fullName>
    </submittedName>
</protein>
<evidence type="ECO:0000313" key="2">
    <source>
        <dbReference type="Proteomes" id="UP000016496"/>
    </source>
</evidence>
<dbReference type="PATRIC" id="fig|1321819.3.peg.1509"/>
<proteinExistence type="predicted"/>
<dbReference type="AlphaFoldDB" id="U2CN27"/>
<reference evidence="1 2" key="1">
    <citation type="submission" date="2013-08" db="EMBL/GenBank/DDBJ databases">
        <authorList>
            <person name="Weinstock G."/>
            <person name="Sodergren E."/>
            <person name="Wylie T."/>
            <person name="Fulton L."/>
            <person name="Fulton R."/>
            <person name="Fronick C."/>
            <person name="O'Laughlin M."/>
            <person name="Godfrey J."/>
            <person name="Miner T."/>
            <person name="Herter B."/>
            <person name="Appelbaum E."/>
            <person name="Cordes M."/>
            <person name="Lek S."/>
            <person name="Wollam A."/>
            <person name="Pepin K.H."/>
            <person name="Palsikar V.B."/>
            <person name="Mitreva M."/>
            <person name="Wilson R.K."/>
        </authorList>
    </citation>
    <scope>NUCLEOTIDE SEQUENCE [LARGE SCALE GENOMIC DNA]</scope>
    <source>
        <strain evidence="1 2">F0041</strain>
    </source>
</reference>
<evidence type="ECO:0000313" key="1">
    <source>
        <dbReference type="EMBL" id="ERI85473.1"/>
    </source>
</evidence>
<organism evidence="1 2">
    <name type="scientific">Bacteroides pyogenes F0041</name>
    <dbReference type="NCBI Taxonomy" id="1321819"/>
    <lineage>
        <taxon>Bacteria</taxon>
        <taxon>Pseudomonadati</taxon>
        <taxon>Bacteroidota</taxon>
        <taxon>Bacteroidia</taxon>
        <taxon>Bacteroidales</taxon>
        <taxon>Bacteroidaceae</taxon>
        <taxon>Bacteroides</taxon>
    </lineage>
</organism>
<dbReference type="EMBL" id="AWSV01000089">
    <property type="protein sequence ID" value="ERI85473.1"/>
    <property type="molecule type" value="Genomic_DNA"/>
</dbReference>
<name>U2CN27_9BACE</name>
<accession>U2CN27</accession>
<comment type="caution">
    <text evidence="1">The sequence shown here is derived from an EMBL/GenBank/DDBJ whole genome shotgun (WGS) entry which is preliminary data.</text>
</comment>